<dbReference type="RefSeq" id="WP_106514182.1">
    <property type="nucleotide sequence ID" value="NZ_PXYI01000005.1"/>
</dbReference>
<dbReference type="EMBL" id="PXYI01000005">
    <property type="protein sequence ID" value="PSJ38985.1"/>
    <property type="molecule type" value="Genomic_DNA"/>
</dbReference>
<dbReference type="OrthoDB" id="191551at2"/>
<dbReference type="CDD" id="cd01821">
    <property type="entry name" value="Rhamnogalacturan_acetylesterase_like"/>
    <property type="match status" value="1"/>
</dbReference>
<dbReference type="PANTHER" id="PTHR43695:SF1">
    <property type="entry name" value="RHAMNOGALACTURONAN ACETYLESTERASE"/>
    <property type="match status" value="1"/>
</dbReference>
<evidence type="ECO:0000313" key="6">
    <source>
        <dbReference type="Proteomes" id="UP000241167"/>
    </source>
</evidence>
<comment type="similarity">
    <text evidence="1">Belongs to the 'GDSL' lipolytic enzyme family.</text>
</comment>
<name>A0A2P7QM06_9SPHN</name>
<keyword evidence="6" id="KW-1185">Reference proteome</keyword>
<feature type="domain" description="SGNH hydrolase-type esterase" evidence="4">
    <location>
        <begin position="31"/>
        <end position="225"/>
    </location>
</feature>
<dbReference type="InterPro" id="IPR013830">
    <property type="entry name" value="SGNH_hydro"/>
</dbReference>
<reference evidence="5 6" key="1">
    <citation type="submission" date="2018-03" db="EMBL/GenBank/DDBJ databases">
        <title>The draft genome of Sphingosinicella sp. GL-C-18.</title>
        <authorList>
            <person name="Liu L."/>
            <person name="Li L."/>
            <person name="Liang L."/>
            <person name="Zhang X."/>
            <person name="Wang T."/>
        </authorList>
    </citation>
    <scope>NUCLEOTIDE SEQUENCE [LARGE SCALE GENOMIC DNA]</scope>
    <source>
        <strain evidence="5 6">GL-C-18</strain>
    </source>
</reference>
<dbReference type="InterPro" id="IPR036514">
    <property type="entry name" value="SGNH_hydro_sf"/>
</dbReference>
<keyword evidence="3" id="KW-0732">Signal</keyword>
<evidence type="ECO:0000313" key="5">
    <source>
        <dbReference type="EMBL" id="PSJ38985.1"/>
    </source>
</evidence>
<comment type="caution">
    <text evidence="5">The sequence shown here is derived from an EMBL/GenBank/DDBJ whole genome shotgun (WGS) entry which is preliminary data.</text>
</comment>
<dbReference type="AlphaFoldDB" id="A0A2P7QM06"/>
<proteinExistence type="inferred from homology"/>
<evidence type="ECO:0000256" key="2">
    <source>
        <dbReference type="ARBA" id="ARBA00022801"/>
    </source>
</evidence>
<dbReference type="Gene3D" id="3.40.50.1110">
    <property type="entry name" value="SGNH hydrolase"/>
    <property type="match status" value="1"/>
</dbReference>
<dbReference type="GO" id="GO:0016788">
    <property type="term" value="F:hydrolase activity, acting on ester bonds"/>
    <property type="evidence" value="ECO:0007669"/>
    <property type="project" value="UniProtKB-ARBA"/>
</dbReference>
<gene>
    <name evidence="5" type="ORF">C7I55_16915</name>
</gene>
<evidence type="ECO:0000256" key="1">
    <source>
        <dbReference type="ARBA" id="ARBA00008668"/>
    </source>
</evidence>
<feature type="chain" id="PRO_5015143693" evidence="3">
    <location>
        <begin position="25"/>
        <end position="265"/>
    </location>
</feature>
<accession>A0A2P7QM06</accession>
<protein>
    <submittedName>
        <fullName evidence="5">G-D-S-L family lipolytic protein</fullName>
    </submittedName>
</protein>
<dbReference type="SUPFAM" id="SSF52266">
    <property type="entry name" value="SGNH hydrolase"/>
    <property type="match status" value="1"/>
</dbReference>
<dbReference type="InterPro" id="IPR037459">
    <property type="entry name" value="RhgT-like"/>
</dbReference>
<dbReference type="PANTHER" id="PTHR43695">
    <property type="entry name" value="PUTATIVE (AFU_ORTHOLOGUE AFUA_2G17250)-RELATED"/>
    <property type="match status" value="1"/>
</dbReference>
<feature type="signal peptide" evidence="3">
    <location>
        <begin position="1"/>
        <end position="24"/>
    </location>
</feature>
<dbReference type="Proteomes" id="UP000241167">
    <property type="component" value="Unassembled WGS sequence"/>
</dbReference>
<evidence type="ECO:0000256" key="3">
    <source>
        <dbReference type="SAM" id="SignalP"/>
    </source>
</evidence>
<evidence type="ECO:0000259" key="4">
    <source>
        <dbReference type="Pfam" id="PF13472"/>
    </source>
</evidence>
<organism evidence="5 6">
    <name type="scientific">Allosphingosinicella deserti</name>
    <dbReference type="NCBI Taxonomy" id="2116704"/>
    <lineage>
        <taxon>Bacteria</taxon>
        <taxon>Pseudomonadati</taxon>
        <taxon>Pseudomonadota</taxon>
        <taxon>Alphaproteobacteria</taxon>
        <taxon>Sphingomonadales</taxon>
        <taxon>Sphingomonadaceae</taxon>
        <taxon>Allosphingosinicella</taxon>
    </lineage>
</organism>
<sequence length="265" mass="28449">MRRGGTFLGALVAAVIAPALPAGAATIHIAGDSTAADYAAHRYPQSGWGQFLGCALDGTTKVRNHAVGGRSTRTFIGEKRLERIAQEIQAGDTLLIQFGHNDANMVKIERYADPLGAYRTNLARMIAVAKSAGAQPVLVTPVTRRNWKEGRIVADFTPWSDTMRGLAAELSVALIDLERESGAWVQAAGEDGSKRYYLHHAAEEKLPAFPNGIADDTHFSELGARGIAEIVARDLKALSLPISAHILAARPDLHRDAPLGRAECR</sequence>
<keyword evidence="2" id="KW-0378">Hydrolase</keyword>
<dbReference type="Pfam" id="PF13472">
    <property type="entry name" value="Lipase_GDSL_2"/>
    <property type="match status" value="1"/>
</dbReference>